<sequence>MIFTLLNENQTIFDEYILDTKEDPSTLGFDHIYVINLDNRTDRKEKMQMIANYHNLDFDFFSAVSKDDIKTLNKYPSSLSPRHKACYVSHYKVYESIVTHGYNSSLILEDDIDLENDIKRIVEEEVLPYLPENWELLYLGSCAAGGIWNSDVSLNGESFEFKLFTSKFPACTHAYAVSLVGAQKLLNNLVNVDIPIDLYLRKIMHAGNITAITLIPSAITQWNSDDNPSDISSSPKNNKFIYSLTNSTLHLLGFKEKIAKNIG</sequence>
<dbReference type="OrthoDB" id="47375at2759"/>
<dbReference type="InterPro" id="IPR002654">
    <property type="entry name" value="Glyco_trans_25"/>
</dbReference>
<evidence type="ECO:0000313" key="6">
    <source>
        <dbReference type="Proteomes" id="UP000789706"/>
    </source>
</evidence>
<keyword evidence="6" id="KW-1185">Reference proteome</keyword>
<keyword evidence="2" id="KW-0328">Glycosyltransferase</keyword>
<dbReference type="Pfam" id="PF01755">
    <property type="entry name" value="Glyco_transf_25"/>
    <property type="match status" value="1"/>
</dbReference>
<evidence type="ECO:0000259" key="4">
    <source>
        <dbReference type="Pfam" id="PF01755"/>
    </source>
</evidence>
<dbReference type="CDD" id="cd06532">
    <property type="entry name" value="Glyco_transf_25"/>
    <property type="match status" value="1"/>
</dbReference>
<evidence type="ECO:0000313" key="5">
    <source>
        <dbReference type="EMBL" id="CAG8519215.1"/>
    </source>
</evidence>
<name>A0A9N9A7G3_9GLOM</name>
<dbReference type="Proteomes" id="UP000789706">
    <property type="component" value="Unassembled WGS sequence"/>
</dbReference>
<comment type="caution">
    <text evidence="5">The sequence shown here is derived from an EMBL/GenBank/DDBJ whole genome shotgun (WGS) entry which is preliminary data.</text>
</comment>
<proteinExistence type="inferred from homology"/>
<evidence type="ECO:0000256" key="2">
    <source>
        <dbReference type="ARBA" id="ARBA00022676"/>
    </source>
</evidence>
<dbReference type="GO" id="GO:0016740">
    <property type="term" value="F:transferase activity"/>
    <property type="evidence" value="ECO:0007669"/>
    <property type="project" value="UniProtKB-KW"/>
</dbReference>
<accession>A0A9N9A7G3</accession>
<dbReference type="EMBL" id="CAJVPK010000505">
    <property type="protein sequence ID" value="CAG8519215.1"/>
    <property type="molecule type" value="Genomic_DNA"/>
</dbReference>
<dbReference type="PANTHER" id="PTHR10730">
    <property type="entry name" value="PROCOLLAGEN-LYSINE,2-OXOGLUTARATE 5-DIOXYGENASE/GLYCOSYLTRANSFERASE 25 FAMILY MEMBER"/>
    <property type="match status" value="1"/>
</dbReference>
<keyword evidence="3" id="KW-0808">Transferase</keyword>
<reference evidence="5" key="1">
    <citation type="submission" date="2021-06" db="EMBL/GenBank/DDBJ databases">
        <authorList>
            <person name="Kallberg Y."/>
            <person name="Tangrot J."/>
            <person name="Rosling A."/>
        </authorList>
    </citation>
    <scope>NUCLEOTIDE SEQUENCE</scope>
    <source>
        <strain evidence="5">AZ414A</strain>
    </source>
</reference>
<gene>
    <name evidence="5" type="ORF">DEBURN_LOCUS5572</name>
</gene>
<feature type="domain" description="Glycosyl transferase family 25" evidence="4">
    <location>
        <begin position="30"/>
        <end position="199"/>
    </location>
</feature>
<organism evidence="5 6">
    <name type="scientific">Diversispora eburnea</name>
    <dbReference type="NCBI Taxonomy" id="1213867"/>
    <lineage>
        <taxon>Eukaryota</taxon>
        <taxon>Fungi</taxon>
        <taxon>Fungi incertae sedis</taxon>
        <taxon>Mucoromycota</taxon>
        <taxon>Glomeromycotina</taxon>
        <taxon>Glomeromycetes</taxon>
        <taxon>Diversisporales</taxon>
        <taxon>Diversisporaceae</taxon>
        <taxon>Diversispora</taxon>
    </lineage>
</organism>
<evidence type="ECO:0000256" key="1">
    <source>
        <dbReference type="ARBA" id="ARBA00006721"/>
    </source>
</evidence>
<comment type="similarity">
    <text evidence="1">Belongs to the glycosyltransferase 25 family.</text>
</comment>
<evidence type="ECO:0000256" key="3">
    <source>
        <dbReference type="ARBA" id="ARBA00022679"/>
    </source>
</evidence>
<dbReference type="AlphaFoldDB" id="A0A9N9A7G3"/>
<dbReference type="InterPro" id="IPR050757">
    <property type="entry name" value="Collagen_mod_GT25"/>
</dbReference>
<dbReference type="PANTHER" id="PTHR10730:SF53">
    <property type="entry name" value="GLYCOSYLTRANSFERASE 25 FAMILY MEMBER"/>
    <property type="match status" value="1"/>
</dbReference>
<protein>
    <submittedName>
        <fullName evidence="5">4264_t:CDS:1</fullName>
    </submittedName>
</protein>